<evidence type="ECO:0000256" key="1">
    <source>
        <dbReference type="SAM" id="SignalP"/>
    </source>
</evidence>
<accession>A0A1Y5TFB5</accession>
<gene>
    <name evidence="3" type="ORF">TRL7639_03346</name>
</gene>
<organism evidence="3 4">
    <name type="scientific">Falsiruegeria litorea R37</name>
    <dbReference type="NCBI Taxonomy" id="1200284"/>
    <lineage>
        <taxon>Bacteria</taxon>
        <taxon>Pseudomonadati</taxon>
        <taxon>Pseudomonadota</taxon>
        <taxon>Alphaproteobacteria</taxon>
        <taxon>Rhodobacterales</taxon>
        <taxon>Roseobacteraceae</taxon>
        <taxon>Falsiruegeria</taxon>
    </lineage>
</organism>
<evidence type="ECO:0000313" key="3">
    <source>
        <dbReference type="EMBL" id="SLN60594.1"/>
    </source>
</evidence>
<feature type="domain" description="PepSY" evidence="2">
    <location>
        <begin position="7"/>
        <end position="83"/>
    </location>
</feature>
<protein>
    <recommendedName>
        <fullName evidence="2">PepSY domain-containing protein</fullName>
    </recommendedName>
</protein>
<reference evidence="3 4" key="1">
    <citation type="submission" date="2017-03" db="EMBL/GenBank/DDBJ databases">
        <authorList>
            <person name="Afonso C.L."/>
            <person name="Miller P.J."/>
            <person name="Scott M.A."/>
            <person name="Spackman E."/>
            <person name="Goraichik I."/>
            <person name="Dimitrov K.M."/>
            <person name="Suarez D.L."/>
            <person name="Swayne D.E."/>
        </authorList>
    </citation>
    <scope>NUCLEOTIDE SEQUENCE [LARGE SCALE GENOMIC DNA]</scope>
    <source>
        <strain evidence="3 4">CECT 7639</strain>
    </source>
</reference>
<dbReference type="EMBL" id="FWFO01000003">
    <property type="protein sequence ID" value="SLN60594.1"/>
    <property type="molecule type" value="Genomic_DNA"/>
</dbReference>
<feature type="chain" id="PRO_5012802860" description="PepSY domain-containing protein" evidence="1">
    <location>
        <begin position="23"/>
        <end position="90"/>
    </location>
</feature>
<name>A0A1Y5TFB5_9RHOB</name>
<evidence type="ECO:0000313" key="4">
    <source>
        <dbReference type="Proteomes" id="UP000193077"/>
    </source>
</evidence>
<proteinExistence type="predicted"/>
<feature type="signal peptide" evidence="1">
    <location>
        <begin position="1"/>
        <end position="22"/>
    </location>
</feature>
<sequence length="90" mass="9929">MTTFKTLTLITAMLAAPAIAMANFNIGDTVGTEEAAIRTMLEEQGYQVQEIEFEDDEIEVEVLKDGVETELVLSQADGSVIEIEMEKEDD</sequence>
<dbReference type="Pfam" id="PF13670">
    <property type="entry name" value="PepSY_2"/>
    <property type="match status" value="1"/>
</dbReference>
<dbReference type="Proteomes" id="UP000193077">
    <property type="component" value="Unassembled WGS sequence"/>
</dbReference>
<dbReference type="Gene3D" id="3.10.450.40">
    <property type="match status" value="1"/>
</dbReference>
<dbReference type="AlphaFoldDB" id="A0A1Y5TFB5"/>
<dbReference type="InterPro" id="IPR025711">
    <property type="entry name" value="PepSY"/>
</dbReference>
<dbReference type="RefSeq" id="WP_085797003.1">
    <property type="nucleotide sequence ID" value="NZ_FWFO01000003.1"/>
</dbReference>
<keyword evidence="1" id="KW-0732">Signal</keyword>
<keyword evidence="4" id="KW-1185">Reference proteome</keyword>
<evidence type="ECO:0000259" key="2">
    <source>
        <dbReference type="Pfam" id="PF13670"/>
    </source>
</evidence>